<dbReference type="OrthoDB" id="9996895at2759"/>
<evidence type="ECO:0000313" key="4">
    <source>
        <dbReference type="Proteomes" id="UP000800093"/>
    </source>
</evidence>
<evidence type="ECO:0000256" key="1">
    <source>
        <dbReference type="SAM" id="MobiDB-lite"/>
    </source>
</evidence>
<feature type="domain" description="AAA+ ATPase" evidence="2">
    <location>
        <begin position="655"/>
        <end position="858"/>
    </location>
</feature>
<evidence type="ECO:0000313" key="3">
    <source>
        <dbReference type="EMBL" id="KAF2264748.1"/>
    </source>
</evidence>
<dbReference type="Gene3D" id="3.40.50.300">
    <property type="entry name" value="P-loop containing nucleotide triphosphate hydrolases"/>
    <property type="match status" value="1"/>
</dbReference>
<feature type="compositionally biased region" description="Polar residues" evidence="1">
    <location>
        <begin position="586"/>
        <end position="597"/>
    </location>
</feature>
<comment type="caution">
    <text evidence="3">The sequence shown here is derived from an EMBL/GenBank/DDBJ whole genome shotgun (WGS) entry which is preliminary data.</text>
</comment>
<dbReference type="GO" id="GO:0003677">
    <property type="term" value="F:DNA binding"/>
    <property type="evidence" value="ECO:0007669"/>
    <property type="project" value="TreeGrafter"/>
</dbReference>
<feature type="region of interest" description="Disordered" evidence="1">
    <location>
        <begin position="586"/>
        <end position="605"/>
    </location>
</feature>
<dbReference type="InterPro" id="IPR003959">
    <property type="entry name" value="ATPase_AAA_core"/>
</dbReference>
<evidence type="ECO:0000259" key="2">
    <source>
        <dbReference type="SMART" id="SM00382"/>
    </source>
</evidence>
<gene>
    <name evidence="3" type="ORF">CC78DRAFT_218622</name>
</gene>
<dbReference type="EMBL" id="ML986613">
    <property type="protein sequence ID" value="KAF2264748.1"/>
    <property type="molecule type" value="Genomic_DNA"/>
</dbReference>
<dbReference type="GO" id="GO:0005524">
    <property type="term" value="F:ATP binding"/>
    <property type="evidence" value="ECO:0007669"/>
    <property type="project" value="InterPro"/>
</dbReference>
<feature type="compositionally biased region" description="Polar residues" evidence="1">
    <location>
        <begin position="94"/>
        <end position="110"/>
    </location>
</feature>
<dbReference type="InterPro" id="IPR003593">
    <property type="entry name" value="AAA+_ATPase"/>
</dbReference>
<dbReference type="PANTHER" id="PTHR23389">
    <property type="entry name" value="CHROMOSOME TRANSMISSION FIDELITY FACTOR 18"/>
    <property type="match status" value="1"/>
</dbReference>
<feature type="region of interest" description="Disordered" evidence="1">
    <location>
        <begin position="251"/>
        <end position="279"/>
    </location>
</feature>
<dbReference type="AlphaFoldDB" id="A0A9P4N4H2"/>
<dbReference type="SUPFAM" id="SSF52540">
    <property type="entry name" value="P-loop containing nucleoside triphosphate hydrolases"/>
    <property type="match status" value="1"/>
</dbReference>
<keyword evidence="4" id="KW-1185">Reference proteome</keyword>
<feature type="region of interest" description="Disordered" evidence="1">
    <location>
        <begin position="986"/>
        <end position="1005"/>
    </location>
</feature>
<feature type="compositionally biased region" description="Polar residues" evidence="1">
    <location>
        <begin position="151"/>
        <end position="166"/>
    </location>
</feature>
<dbReference type="GO" id="GO:0016887">
    <property type="term" value="F:ATP hydrolysis activity"/>
    <property type="evidence" value="ECO:0007669"/>
    <property type="project" value="InterPro"/>
</dbReference>
<dbReference type="GO" id="GO:0005634">
    <property type="term" value="C:nucleus"/>
    <property type="evidence" value="ECO:0007669"/>
    <property type="project" value="TreeGrafter"/>
</dbReference>
<dbReference type="SMART" id="SM00382">
    <property type="entry name" value="AAA"/>
    <property type="match status" value="1"/>
</dbReference>
<accession>A0A9P4N4H2</accession>
<name>A0A9P4N4H2_9PLEO</name>
<feature type="region of interest" description="Disordered" evidence="1">
    <location>
        <begin position="1030"/>
        <end position="1052"/>
    </location>
</feature>
<sequence>MALAAVCTAMNLEQNKTIHPFFTKPSRNPSAERSHPSNELPDAAPGDDLDYGQLDIGTQAKGRKKRPRKASEVNNKGVGGIGGKSQALLERFTRQANGHTTDAERTTASSLDDEVEMASKPSLEEDPNQERRKRRKTASPSPTAFHATPTADPQPSGTLDWHQQLQAEAEKATPEDLEASQQRSTGLPFTVLEQHLPDGSRIELKPTAAIGAPAAFDQIGNEVKQNGLQDTTTNKTAPKKIIKVTRNGRLLLSPPKKKKDPAVGPTKKRGRKPAKSKARPAITVIKYGSDTQSRRSLGEKIEDILNGRNRFAPGPETISKLSAESTGPPKPTHPFFIAKATPKNNDVPHSDSAPGASAPKSQRTSAVTPGKLRAESRSHQSSCSFPAFGPVSRDNRAIKQLGTIDAPWPSKSSAHVHNFDSRESLDTASYSSPEKPAFSIRKQKNNLVTIRQGEDLLTEFSQQLNIHTPRDNYSTSPVFKPSKHIRLPTRLLTTGVDIQERVRHEIHAPLGFLGKALGSKSGIHPVLVSLFRDIENTLTPFDRGECENQSWVQKYAPTCASHVLQQGREAVILRDWMKNLTVMSVGGQNTRKPTNASEAKRLPKTKRKKSEDDFVLFSDEEDEDLAEISNGEDFGCTDPGFPRFKSLKRPRFSRNKNVIILSGPHGCGKSATVYAVAKELGFEVFEINSSSRRSGKDIQDKVGDMSENHLVNHKRGQPTATLPSIPIGDAENELMSTAFQKDLETGRQGTMTSFFKSNPQLIRKPKQQPKPKAKEPTRTGTMMQATLLGAQSPKSQKQSLILIEEADVFFAEDQQFWPQIMKLASLSKRPIVITCTIEALIPAYDLPLGAVLRFAQPPADLAVDYMLLLAAREGHILKRKAVHNLFESKDHDLRASITELDFWCQMSVGDRKGGLEWIYQRWPPGKDVDANGRILRVASEGTYQSGMGFISHDVFQSEGSIGFGKEEVLLKEAWTNWGFSPTNCEVRQSSRGAHSKEPSPSPSNIDVLKQLDLLSDAVSAADIYCRAGLPTYENPSHEPTDSTTPPISEKERSNYTEAARVLQTDHVSDFSALGASLFVQSHLNIQRAFRACLASYFLGGSSTTTVDEDAFTEAILRHKLTSRHKQALSRSNFSEAFDILATPAASTLPPNTPYNLNPSCFDRTFKLVIEDLAPFVRTIVTHELRLKDQKLRLSNLLSEGGPGKRARSTRASRVALEGGKRETKRRENWFDKDLNRNLVMTTAGKSWSGLGAIAEDIEASSRTADSLISTQE</sequence>
<feature type="region of interest" description="Disordered" evidence="1">
    <location>
        <begin position="306"/>
        <end position="388"/>
    </location>
</feature>
<dbReference type="InterPro" id="IPR027417">
    <property type="entry name" value="P-loop_NTPase"/>
</dbReference>
<dbReference type="Pfam" id="PF00004">
    <property type="entry name" value="AAA"/>
    <property type="match status" value="1"/>
</dbReference>
<protein>
    <recommendedName>
        <fullName evidence="2">AAA+ ATPase domain-containing protein</fullName>
    </recommendedName>
</protein>
<dbReference type="Proteomes" id="UP000800093">
    <property type="component" value="Unassembled WGS sequence"/>
</dbReference>
<feature type="region of interest" description="Disordered" evidence="1">
    <location>
        <begin position="14"/>
        <end position="185"/>
    </location>
</feature>
<proteinExistence type="predicted"/>
<feature type="compositionally biased region" description="Basic residues" evidence="1">
    <location>
        <begin position="266"/>
        <end position="278"/>
    </location>
</feature>
<organism evidence="3 4">
    <name type="scientific">Lojkania enalia</name>
    <dbReference type="NCBI Taxonomy" id="147567"/>
    <lineage>
        <taxon>Eukaryota</taxon>
        <taxon>Fungi</taxon>
        <taxon>Dikarya</taxon>
        <taxon>Ascomycota</taxon>
        <taxon>Pezizomycotina</taxon>
        <taxon>Dothideomycetes</taxon>
        <taxon>Pleosporomycetidae</taxon>
        <taxon>Pleosporales</taxon>
        <taxon>Pleosporales incertae sedis</taxon>
        <taxon>Lojkania</taxon>
    </lineage>
</organism>
<reference evidence="4" key="1">
    <citation type="journal article" date="2020" name="Stud. Mycol.">
        <title>101 Dothideomycetes genomes: A test case for predicting lifestyles and emergence of pathogens.</title>
        <authorList>
            <person name="Haridas S."/>
            <person name="Albert R."/>
            <person name="Binder M."/>
            <person name="Bloem J."/>
            <person name="LaButti K."/>
            <person name="Salamov A."/>
            <person name="Andreopoulos B."/>
            <person name="Baker S."/>
            <person name="Barry K."/>
            <person name="Bills G."/>
            <person name="Bluhm B."/>
            <person name="Cannon C."/>
            <person name="Castanera R."/>
            <person name="Culley D."/>
            <person name="Daum C."/>
            <person name="Ezra D."/>
            <person name="Gonzalez J."/>
            <person name="Henrissat B."/>
            <person name="Kuo A."/>
            <person name="Liang C."/>
            <person name="Lipzen A."/>
            <person name="Lutzoni F."/>
            <person name="Magnuson J."/>
            <person name="Mondo S."/>
            <person name="Nolan M."/>
            <person name="Ohm R."/>
            <person name="Pangilinan J."/>
            <person name="Park H.-J."/>
            <person name="Ramirez L."/>
            <person name="Alfaro M."/>
            <person name="Sun H."/>
            <person name="Tritt A."/>
            <person name="Yoshinaga Y."/>
            <person name="Zwiers L.-H."/>
            <person name="Turgeon B."/>
            <person name="Goodwin S."/>
            <person name="Spatafora J."/>
            <person name="Crous P."/>
            <person name="Grigoriev I."/>
        </authorList>
    </citation>
    <scope>NUCLEOTIDE SEQUENCE [LARGE SCALE GENOMIC DNA]</scope>
    <source>
        <strain evidence="4">CBS 304.66</strain>
    </source>
</reference>
<dbReference type="PANTHER" id="PTHR23389:SF21">
    <property type="entry name" value="ATPASE FAMILY AAA DOMAIN-CONTAINING PROTEIN 5"/>
    <property type="match status" value="1"/>
</dbReference>